<feature type="domain" description="Glycosyl transferase family 1" evidence="1">
    <location>
        <begin position="181"/>
        <end position="339"/>
    </location>
</feature>
<evidence type="ECO:0000313" key="3">
    <source>
        <dbReference type="EMBL" id="SDZ55138.1"/>
    </source>
</evidence>
<dbReference type="Pfam" id="PF13439">
    <property type="entry name" value="Glyco_transf_4"/>
    <property type="match status" value="1"/>
</dbReference>
<gene>
    <name evidence="3" type="ORF">SAMN05444412_12319</name>
</gene>
<evidence type="ECO:0000259" key="2">
    <source>
        <dbReference type="Pfam" id="PF13439"/>
    </source>
</evidence>
<dbReference type="SUPFAM" id="SSF53756">
    <property type="entry name" value="UDP-Glycosyltransferase/glycogen phosphorylase"/>
    <property type="match status" value="1"/>
</dbReference>
<dbReference type="InterPro" id="IPR028098">
    <property type="entry name" value="Glyco_trans_4-like_N"/>
</dbReference>
<reference evidence="3 4" key="1">
    <citation type="submission" date="2016-10" db="EMBL/GenBank/DDBJ databases">
        <authorList>
            <person name="Varghese N."/>
            <person name="Submissions S."/>
        </authorList>
    </citation>
    <scope>NUCLEOTIDE SEQUENCE [LARGE SCALE GENOMIC DNA]</scope>
    <source>
        <strain evidence="3 4">DSM 17997</strain>
    </source>
</reference>
<sequence length="372" mass="42043">MRIIQLITRKQRRGAEIFACQLGSALKAKGHEVQVLSLFDGSGDLPFDGEVKRIHADPKKRFYDWKSWKKLAEFVRDFQPDIIQANASETLKFAVLSQLIFGWKVPIVYRNANQISGFLRNGFQKTWNRLLLERVAGIASVSEASASDVLQTFQLKSKPIRVIPIGIDSLEIDQKRGEEANLKLPETFLIQIGGWVPEKDPLGMIGVFERLAADLPDLHLVFMGSGSLEKEMRQRIQKSDFLERIHLNPNQANIFPILSKARALVMPSKIEGLPGVILEAMYCGVPVIAYDVGGIGEVLQTRKTGFLVPKNDTSAFGQAIHGVLNHDHPSLTQILQNAKILVEEQYTIQKVTDRFEYFYREVANSFEDRRKK</sequence>
<dbReference type="PANTHER" id="PTHR12526:SF630">
    <property type="entry name" value="GLYCOSYLTRANSFERASE"/>
    <property type="match status" value="1"/>
</dbReference>
<dbReference type="Pfam" id="PF00534">
    <property type="entry name" value="Glycos_transf_1"/>
    <property type="match status" value="1"/>
</dbReference>
<dbReference type="Proteomes" id="UP000199663">
    <property type="component" value="Unassembled WGS sequence"/>
</dbReference>
<dbReference type="RefSeq" id="WP_019600672.1">
    <property type="nucleotide sequence ID" value="NZ_FNQC01000023.1"/>
</dbReference>
<accession>A0A1H3TYH7</accession>
<dbReference type="PANTHER" id="PTHR12526">
    <property type="entry name" value="GLYCOSYLTRANSFERASE"/>
    <property type="match status" value="1"/>
</dbReference>
<keyword evidence="4" id="KW-1185">Reference proteome</keyword>
<name>A0A1H3TYH7_9BACT</name>
<organism evidence="3 4">
    <name type="scientific">Rhodonellum ikkaensis</name>
    <dbReference type="NCBI Taxonomy" id="336829"/>
    <lineage>
        <taxon>Bacteria</taxon>
        <taxon>Pseudomonadati</taxon>
        <taxon>Bacteroidota</taxon>
        <taxon>Cytophagia</taxon>
        <taxon>Cytophagales</taxon>
        <taxon>Cytophagaceae</taxon>
        <taxon>Rhodonellum</taxon>
    </lineage>
</organism>
<comment type="caution">
    <text evidence="3">The sequence shown here is derived from an EMBL/GenBank/DDBJ whole genome shotgun (WGS) entry which is preliminary data.</text>
</comment>
<dbReference type="Gene3D" id="3.40.50.2000">
    <property type="entry name" value="Glycogen Phosphorylase B"/>
    <property type="match status" value="2"/>
</dbReference>
<feature type="domain" description="Glycosyltransferase subfamily 4-like N-terminal" evidence="2">
    <location>
        <begin position="14"/>
        <end position="168"/>
    </location>
</feature>
<evidence type="ECO:0000259" key="1">
    <source>
        <dbReference type="Pfam" id="PF00534"/>
    </source>
</evidence>
<proteinExistence type="predicted"/>
<evidence type="ECO:0000313" key="4">
    <source>
        <dbReference type="Proteomes" id="UP000199663"/>
    </source>
</evidence>
<dbReference type="InterPro" id="IPR001296">
    <property type="entry name" value="Glyco_trans_1"/>
</dbReference>
<protein>
    <submittedName>
        <fullName evidence="3">Glycosyltransferase involved in cell wall bisynthesis</fullName>
    </submittedName>
</protein>
<dbReference type="EMBL" id="FNQC01000023">
    <property type="protein sequence ID" value="SDZ55138.1"/>
    <property type="molecule type" value="Genomic_DNA"/>
</dbReference>
<dbReference type="CDD" id="cd03801">
    <property type="entry name" value="GT4_PimA-like"/>
    <property type="match status" value="1"/>
</dbReference>